<organism evidence="9 10">
    <name type="scientific">Mesorhizobium australicum</name>
    <dbReference type="NCBI Taxonomy" id="536018"/>
    <lineage>
        <taxon>Bacteria</taxon>
        <taxon>Pseudomonadati</taxon>
        <taxon>Pseudomonadota</taxon>
        <taxon>Alphaproteobacteria</taxon>
        <taxon>Hyphomicrobiales</taxon>
        <taxon>Phyllobacteriaceae</taxon>
        <taxon>Mesorhizobium</taxon>
    </lineage>
</organism>
<dbReference type="InterPro" id="IPR050556">
    <property type="entry name" value="Type_II_TA_system_RNase"/>
</dbReference>
<dbReference type="GO" id="GO:0016787">
    <property type="term" value="F:hydrolase activity"/>
    <property type="evidence" value="ECO:0007669"/>
    <property type="project" value="UniProtKB-KW"/>
</dbReference>
<dbReference type="OrthoDB" id="5458135at2"/>
<dbReference type="Gene3D" id="3.40.50.1010">
    <property type="entry name" value="5'-nuclease"/>
    <property type="match status" value="1"/>
</dbReference>
<comment type="cofactor">
    <cofactor evidence="1">
        <name>Mg(2+)</name>
        <dbReference type="ChEBI" id="CHEBI:18420"/>
    </cofactor>
</comment>
<keyword evidence="3" id="KW-0540">Nuclease</keyword>
<evidence type="ECO:0000256" key="4">
    <source>
        <dbReference type="ARBA" id="ARBA00022723"/>
    </source>
</evidence>
<dbReference type="GO" id="GO:0046872">
    <property type="term" value="F:metal ion binding"/>
    <property type="evidence" value="ECO:0007669"/>
    <property type="project" value="UniProtKB-KW"/>
</dbReference>
<evidence type="ECO:0000256" key="2">
    <source>
        <dbReference type="ARBA" id="ARBA00022649"/>
    </source>
</evidence>
<keyword evidence="10" id="KW-1185">Reference proteome</keyword>
<dbReference type="Proteomes" id="UP000193083">
    <property type="component" value="Unassembled WGS sequence"/>
</dbReference>
<keyword evidence="4" id="KW-0479">Metal-binding</keyword>
<keyword evidence="6" id="KW-0460">Magnesium</keyword>
<evidence type="ECO:0000256" key="5">
    <source>
        <dbReference type="ARBA" id="ARBA00022801"/>
    </source>
</evidence>
<dbReference type="AlphaFoldDB" id="A0A1X7PVK8"/>
<feature type="domain" description="PIN" evidence="8">
    <location>
        <begin position="2"/>
        <end position="122"/>
    </location>
</feature>
<evidence type="ECO:0000256" key="6">
    <source>
        <dbReference type="ARBA" id="ARBA00022842"/>
    </source>
</evidence>
<sequence length="139" mass="15401">MIVLDTNVLSALMAPDLNRAVVIWLDQQPNTSIWTTAVNIFESRSGINLLPEGKRKRDLHTRLDTLAAKIFPDRILPFDREAAERAAHVAGMRIRDGLNIGSRDTQIAGISLARGATLATRNIKDFEGLGITLMNPWQV</sequence>
<dbReference type="PANTHER" id="PTHR33653:SF1">
    <property type="entry name" value="RIBONUCLEASE VAPC2"/>
    <property type="match status" value="1"/>
</dbReference>
<evidence type="ECO:0000259" key="8">
    <source>
        <dbReference type="Pfam" id="PF01850"/>
    </source>
</evidence>
<dbReference type="EMBL" id="FXBL01000004">
    <property type="protein sequence ID" value="SMH55428.1"/>
    <property type="molecule type" value="Genomic_DNA"/>
</dbReference>
<dbReference type="CDD" id="cd18731">
    <property type="entry name" value="PIN_NgFitB-like"/>
    <property type="match status" value="1"/>
</dbReference>
<keyword evidence="5" id="KW-0378">Hydrolase</keyword>
<evidence type="ECO:0000256" key="3">
    <source>
        <dbReference type="ARBA" id="ARBA00022722"/>
    </source>
</evidence>
<dbReference type="InterPro" id="IPR029060">
    <property type="entry name" value="PIN-like_dom_sf"/>
</dbReference>
<protein>
    <recommendedName>
        <fullName evidence="8">PIN domain-containing protein</fullName>
    </recommendedName>
</protein>
<reference evidence="9 10" key="1">
    <citation type="submission" date="2017-04" db="EMBL/GenBank/DDBJ databases">
        <authorList>
            <person name="Afonso C.L."/>
            <person name="Miller P.J."/>
            <person name="Scott M.A."/>
            <person name="Spackman E."/>
            <person name="Goraichik I."/>
            <person name="Dimitrov K.M."/>
            <person name="Suarez D.L."/>
            <person name="Swayne D.E."/>
        </authorList>
    </citation>
    <scope>NUCLEOTIDE SEQUENCE [LARGE SCALE GENOMIC DNA]</scope>
    <source>
        <strain evidence="9 10">B5P</strain>
    </source>
</reference>
<dbReference type="GO" id="GO:0004518">
    <property type="term" value="F:nuclease activity"/>
    <property type="evidence" value="ECO:0007669"/>
    <property type="project" value="UniProtKB-KW"/>
</dbReference>
<evidence type="ECO:0000256" key="7">
    <source>
        <dbReference type="ARBA" id="ARBA00038093"/>
    </source>
</evidence>
<proteinExistence type="inferred from homology"/>
<evidence type="ECO:0000313" key="10">
    <source>
        <dbReference type="Proteomes" id="UP000193083"/>
    </source>
</evidence>
<dbReference type="SUPFAM" id="SSF88723">
    <property type="entry name" value="PIN domain-like"/>
    <property type="match status" value="1"/>
</dbReference>
<keyword evidence="2" id="KW-1277">Toxin-antitoxin system</keyword>
<dbReference type="Pfam" id="PF01850">
    <property type="entry name" value="PIN"/>
    <property type="match status" value="1"/>
</dbReference>
<dbReference type="InterPro" id="IPR002716">
    <property type="entry name" value="PIN_dom"/>
</dbReference>
<evidence type="ECO:0000313" key="9">
    <source>
        <dbReference type="EMBL" id="SMH55428.1"/>
    </source>
</evidence>
<accession>A0A1X7PVK8</accession>
<dbReference type="PANTHER" id="PTHR33653">
    <property type="entry name" value="RIBONUCLEASE VAPC2"/>
    <property type="match status" value="1"/>
</dbReference>
<dbReference type="RefSeq" id="WP_085466936.1">
    <property type="nucleotide sequence ID" value="NZ_FXBL01000004.1"/>
</dbReference>
<gene>
    <name evidence="9" type="ORF">SAMN02982922_5346</name>
</gene>
<comment type="similarity">
    <text evidence="7">Belongs to the PINc/VapC protein family.</text>
</comment>
<name>A0A1X7PVK8_9HYPH</name>
<evidence type="ECO:0000256" key="1">
    <source>
        <dbReference type="ARBA" id="ARBA00001946"/>
    </source>
</evidence>